<dbReference type="InterPro" id="IPR024607">
    <property type="entry name" value="Sulfatase_CS"/>
</dbReference>
<evidence type="ECO:0000256" key="17">
    <source>
        <dbReference type="ARBA" id="ARBA00081076"/>
    </source>
</evidence>
<evidence type="ECO:0000256" key="7">
    <source>
        <dbReference type="ARBA" id="ARBA00022837"/>
    </source>
</evidence>
<keyword evidence="11" id="KW-0458">Lysosome</keyword>
<dbReference type="FunFam" id="3.40.720.10:FF:000027">
    <property type="entry name" value="iduronate 2-sulfatase"/>
    <property type="match status" value="1"/>
</dbReference>
<keyword evidence="8" id="KW-0865">Zymogen</keyword>
<evidence type="ECO:0000256" key="4">
    <source>
        <dbReference type="ARBA" id="ARBA00022723"/>
    </source>
</evidence>
<dbReference type="PANTHER" id="PTHR45953:SF1">
    <property type="entry name" value="IDURONATE 2-SULFATASE"/>
    <property type="match status" value="1"/>
</dbReference>
<evidence type="ECO:0000256" key="6">
    <source>
        <dbReference type="ARBA" id="ARBA00022801"/>
    </source>
</evidence>
<accession>A0AAN9B0G3</accession>
<dbReference type="GO" id="GO:1901136">
    <property type="term" value="P:carbohydrate derivative catabolic process"/>
    <property type="evidence" value="ECO:0007669"/>
    <property type="project" value="UniProtKB-ARBA"/>
</dbReference>
<name>A0AAN9B0G3_9CAEN</name>
<proteinExistence type="inferred from homology"/>
<evidence type="ECO:0000256" key="8">
    <source>
        <dbReference type="ARBA" id="ARBA00023145"/>
    </source>
</evidence>
<keyword evidence="21" id="KW-1185">Reference proteome</keyword>
<feature type="chain" id="PRO_5043035546" description="Iduronate 2-sulfatase" evidence="18">
    <location>
        <begin position="29"/>
        <end position="707"/>
    </location>
</feature>
<evidence type="ECO:0000256" key="18">
    <source>
        <dbReference type="SAM" id="SignalP"/>
    </source>
</evidence>
<evidence type="ECO:0000256" key="2">
    <source>
        <dbReference type="ARBA" id="ARBA00004371"/>
    </source>
</evidence>
<comment type="similarity">
    <text evidence="3">Belongs to the sulfatase family.</text>
</comment>
<evidence type="ECO:0000256" key="15">
    <source>
        <dbReference type="ARBA" id="ARBA00066413"/>
    </source>
</evidence>
<evidence type="ECO:0000256" key="9">
    <source>
        <dbReference type="ARBA" id="ARBA00023157"/>
    </source>
</evidence>
<evidence type="ECO:0000313" key="21">
    <source>
        <dbReference type="Proteomes" id="UP001374579"/>
    </source>
</evidence>
<evidence type="ECO:0000256" key="3">
    <source>
        <dbReference type="ARBA" id="ARBA00008779"/>
    </source>
</evidence>
<dbReference type="GO" id="GO:0043202">
    <property type="term" value="C:lysosomal lumen"/>
    <property type="evidence" value="ECO:0007669"/>
    <property type="project" value="UniProtKB-ARBA"/>
</dbReference>
<keyword evidence="9" id="KW-1015">Disulfide bond</keyword>
<dbReference type="InterPro" id="IPR000917">
    <property type="entry name" value="Sulfatase_N"/>
</dbReference>
<evidence type="ECO:0000256" key="16">
    <source>
        <dbReference type="ARBA" id="ARBA00068336"/>
    </source>
</evidence>
<keyword evidence="6" id="KW-0378">Hydrolase</keyword>
<comment type="cofactor">
    <cofactor evidence="1">
        <name>Ca(2+)</name>
        <dbReference type="ChEBI" id="CHEBI:29108"/>
    </cofactor>
</comment>
<evidence type="ECO:0000313" key="20">
    <source>
        <dbReference type="EMBL" id="KAK7096780.1"/>
    </source>
</evidence>
<dbReference type="GO" id="GO:0004423">
    <property type="term" value="F:iduronate-2-sulfatase activity"/>
    <property type="evidence" value="ECO:0007669"/>
    <property type="project" value="UniProtKB-EC"/>
</dbReference>
<comment type="function">
    <text evidence="13">Lysosomal enzyme involved in the degradation pathway of dermatan sulfate and heparan sulfate.</text>
</comment>
<comment type="catalytic activity">
    <reaction evidence="12">
        <text>Hydrolysis of the 2-sulfate groups of the L-iduronate 2-sulfate units of dermatan sulfate, heparan sulfate and heparin.</text>
        <dbReference type="EC" id="3.1.6.13"/>
    </reaction>
</comment>
<gene>
    <name evidence="20" type="ORF">V1264_003844</name>
</gene>
<dbReference type="EMBL" id="JBAMIC010000013">
    <property type="protein sequence ID" value="KAK7096780.1"/>
    <property type="molecule type" value="Genomic_DNA"/>
</dbReference>
<dbReference type="PANTHER" id="PTHR45953">
    <property type="entry name" value="IDURONATE 2-SULFATASE"/>
    <property type="match status" value="1"/>
</dbReference>
<evidence type="ECO:0000259" key="19">
    <source>
        <dbReference type="Pfam" id="PF00884"/>
    </source>
</evidence>
<evidence type="ECO:0000256" key="5">
    <source>
        <dbReference type="ARBA" id="ARBA00022729"/>
    </source>
</evidence>
<evidence type="ECO:0000256" key="10">
    <source>
        <dbReference type="ARBA" id="ARBA00023180"/>
    </source>
</evidence>
<evidence type="ECO:0000256" key="13">
    <source>
        <dbReference type="ARBA" id="ARBA00056350"/>
    </source>
</evidence>
<evidence type="ECO:0000256" key="1">
    <source>
        <dbReference type="ARBA" id="ARBA00001913"/>
    </source>
</evidence>
<dbReference type="InterPro" id="IPR035874">
    <property type="entry name" value="IDS"/>
</dbReference>
<sequence length="707" mass="79689">MRSVSVLLLLRLGLCVSVCGFFTFAAEAKRPNVLFIVVDDLRTALGCYGNKIMSTPNIDNLAKKSVKFERAYVQQAFCGPSRTSFLTGRRPDTTRLYDNFSYWRKHAGNFTTLPQHFKQNGYFTQSVGKVFHPGKASNHSDDYPLSWSVPAFHPPTQQYKQARVCPGKDGKLYKNVVCPVTVSESPGGSLPDIQSSDFAVEFLENRTSQGEQPFFLAVGFHKPHIPLKFPKEYLDLYPMSDIHLAPNPTFPLWLPAVAWNPWTDIRERDDVKALNVSFPFGPVPPSLQLKMRQAYYAATSYMDAQVGKVLAALDKHGFADNTIITFLGDHGWSLGEHQEWSKYSNFDVSTRVPLLFYVPRVTSPVDTPGNNFPFQDVISISNFPKAQSLREYNPHQAAQIKSQMLTRLKGVRRFKRFMDAHYEIMKRNDSLGSPAALSSFPVGGSGRSVLGKPHPQQDLVIVNGGWRRIFQGNVLPFVTRVNTGEKTRAAPKASLNYRLSMHVDKHISLHSHPQREEEASDYPLSTSALVELVDVFPTLAELAGLQVPDTCPPDPFNVLLCTEGSSLVPVIMNVTRTYAASNPEAGILSDPSLNSRSSDLTSWKKAAFSQFPRPDVKPQSNSDKPKLKDIRIMGYSMCTDMYRYTEWIEFDPNSFRGNWSNVYAKELYLHRSDAMEDHNVAYYPEQMQLVETLSETLRNGWRYAFSS</sequence>
<feature type="signal peptide" evidence="18">
    <location>
        <begin position="1"/>
        <end position="28"/>
    </location>
</feature>
<dbReference type="Pfam" id="PF00884">
    <property type="entry name" value="Sulfatase"/>
    <property type="match status" value="1"/>
</dbReference>
<keyword evidence="4" id="KW-0479">Metal-binding</keyword>
<comment type="subunit">
    <text evidence="14">Monomer. The 58-kDa mature form is composed of two chains resulting from proteolitic processing, the 42-kDa chain and the 14-kDa chain that remain stably associated and form the 58-kDa intermediate form which is enzymatically active.</text>
</comment>
<comment type="caution">
    <text evidence="20">The sequence shown here is derived from an EMBL/GenBank/DDBJ whole genome shotgun (WGS) entry which is preliminary data.</text>
</comment>
<feature type="domain" description="Sulfatase N-terminal" evidence="19">
    <location>
        <begin position="31"/>
        <end position="364"/>
    </location>
</feature>
<dbReference type="CDD" id="cd16030">
    <property type="entry name" value="iduronate-2-sulfatase"/>
    <property type="match status" value="1"/>
</dbReference>
<evidence type="ECO:0000256" key="14">
    <source>
        <dbReference type="ARBA" id="ARBA00062513"/>
    </source>
</evidence>
<keyword evidence="10" id="KW-0325">Glycoprotein</keyword>
<evidence type="ECO:0000256" key="12">
    <source>
        <dbReference type="ARBA" id="ARBA00050460"/>
    </source>
</evidence>
<organism evidence="20 21">
    <name type="scientific">Littorina saxatilis</name>
    <dbReference type="NCBI Taxonomy" id="31220"/>
    <lineage>
        <taxon>Eukaryota</taxon>
        <taxon>Metazoa</taxon>
        <taxon>Spiralia</taxon>
        <taxon>Lophotrochozoa</taxon>
        <taxon>Mollusca</taxon>
        <taxon>Gastropoda</taxon>
        <taxon>Caenogastropoda</taxon>
        <taxon>Littorinimorpha</taxon>
        <taxon>Littorinoidea</taxon>
        <taxon>Littorinidae</taxon>
        <taxon>Littorina</taxon>
    </lineage>
</organism>
<dbReference type="SUPFAM" id="SSF53649">
    <property type="entry name" value="Alkaline phosphatase-like"/>
    <property type="match status" value="2"/>
</dbReference>
<dbReference type="Proteomes" id="UP001374579">
    <property type="component" value="Unassembled WGS sequence"/>
</dbReference>
<dbReference type="InterPro" id="IPR017850">
    <property type="entry name" value="Alkaline_phosphatase_core_sf"/>
</dbReference>
<evidence type="ECO:0000256" key="11">
    <source>
        <dbReference type="ARBA" id="ARBA00023228"/>
    </source>
</evidence>
<reference evidence="20 21" key="1">
    <citation type="submission" date="2024-02" db="EMBL/GenBank/DDBJ databases">
        <title>Chromosome-scale genome assembly of the rough periwinkle Littorina saxatilis.</title>
        <authorList>
            <person name="De Jode A."/>
            <person name="Faria R."/>
            <person name="Formenti G."/>
            <person name="Sims Y."/>
            <person name="Smith T.P."/>
            <person name="Tracey A."/>
            <person name="Wood J.M.D."/>
            <person name="Zagrodzka Z.B."/>
            <person name="Johannesson K."/>
            <person name="Butlin R.K."/>
            <person name="Leder E.H."/>
        </authorList>
    </citation>
    <scope>NUCLEOTIDE SEQUENCE [LARGE SCALE GENOMIC DNA]</scope>
    <source>
        <strain evidence="20">Snail1</strain>
        <tissue evidence="20">Muscle</tissue>
    </source>
</reference>
<protein>
    <recommendedName>
        <fullName evidence="16">Iduronate 2-sulfatase</fullName>
        <ecNumber evidence="15">3.1.6.13</ecNumber>
    </recommendedName>
    <alternativeName>
        <fullName evidence="17">Alpha-L-iduronate sulfate sulfatase</fullName>
    </alternativeName>
</protein>
<dbReference type="GO" id="GO:0046872">
    <property type="term" value="F:metal ion binding"/>
    <property type="evidence" value="ECO:0007669"/>
    <property type="project" value="UniProtKB-KW"/>
</dbReference>
<comment type="subcellular location">
    <subcellularLocation>
        <location evidence="2">Lysosome</location>
    </subcellularLocation>
</comment>
<keyword evidence="7" id="KW-0106">Calcium</keyword>
<keyword evidence="5 18" id="KW-0732">Signal</keyword>
<dbReference type="PROSITE" id="PS00149">
    <property type="entry name" value="SULFATASE_2"/>
    <property type="match status" value="1"/>
</dbReference>
<dbReference type="AlphaFoldDB" id="A0AAN9B0G3"/>
<dbReference type="EC" id="3.1.6.13" evidence="15"/>
<dbReference type="Gene3D" id="3.40.720.10">
    <property type="entry name" value="Alkaline Phosphatase, subunit A"/>
    <property type="match status" value="2"/>
</dbReference>